<dbReference type="InterPro" id="IPR004412">
    <property type="entry name" value="GatA"/>
</dbReference>
<evidence type="ECO:0000259" key="11">
    <source>
        <dbReference type="Pfam" id="PF01425"/>
    </source>
</evidence>
<reference evidence="14" key="1">
    <citation type="submission" date="2016-11" db="EMBL/GenBank/DDBJ databases">
        <authorList>
            <person name="Varghese N."/>
            <person name="Submissions S."/>
        </authorList>
    </citation>
    <scope>NUCLEOTIDE SEQUENCE [LARGE SCALE GENOMIC DNA]</scope>
    <source>
        <strain evidence="14">UWOS</strain>
    </source>
</reference>
<evidence type="ECO:0000256" key="9">
    <source>
        <dbReference type="ARBA" id="ARBA00047407"/>
    </source>
</evidence>
<evidence type="ECO:0000256" key="2">
    <source>
        <dbReference type="ARBA" id="ARBA00011123"/>
    </source>
</evidence>
<feature type="active site" description="Charge relay system" evidence="10">
    <location>
        <position position="149"/>
    </location>
</feature>
<dbReference type="InterPro" id="IPR023631">
    <property type="entry name" value="Amidase_dom"/>
</dbReference>
<sequence length="471" mass="50124">MKTIQELKAALESGKTTAEKLAEESLGEIEKSKGLNAYISVLAERALAKAKESDERRKQGKLLGELDGIPVAIKDNLCLEGTRTTAASKILENFVSPYTATAVQKLESQGAIIVGKTNMDEFAMGSSNESSFFGAVENPVDKTRVPGGSSGGSAVAVATGTVPVALGSDTGGSIRQPAACTGIVGLKPTYGRVSRYGLIAYASSLDQIGPLSTNVQDAATVLSAICGQDAHDNTTSPRPAENFGQKIGESLKGKVIGVPKEYFAEGLDSGCKAAIENVLKKAESEGAVLKEISMPNISYAVASYYIIATAEASSNLSRFDGVRYTYRSKEAKNLYDLYAMSRSEAFGKEVQRRIMLGSYVLSSGFFDAYYVQAQKVRRLISNDFTRAFENCDVIASPVMPGLPLKRGEGESDPMAMYLSDIYTVSLNLAGLPGISVPCGQAENLPVNIQWIGKPYAETELLSIAAAAEKFR</sequence>
<dbReference type="PANTHER" id="PTHR11895">
    <property type="entry name" value="TRANSAMIDASE"/>
    <property type="match status" value="1"/>
</dbReference>
<dbReference type="EC" id="6.3.5.7" evidence="3 10"/>
<evidence type="ECO:0000313" key="15">
    <source>
        <dbReference type="Proteomes" id="UP000190449"/>
    </source>
</evidence>
<evidence type="ECO:0000256" key="10">
    <source>
        <dbReference type="HAMAP-Rule" id="MF_00120"/>
    </source>
</evidence>
<comment type="function">
    <text evidence="10">Allows the formation of correctly charged Gln-tRNA(Gln) through the transamidation of misacylated Glu-tRNA(Gln) in organisms which lack glutaminyl-tRNA synthetase. The reaction takes place in the presence of glutamine and ATP through an activated gamma-phospho-Glu-tRNA(Gln).</text>
</comment>
<comment type="catalytic activity">
    <reaction evidence="9 10">
        <text>L-glutamyl-tRNA(Gln) + L-glutamine + ATP + H2O = L-glutaminyl-tRNA(Gln) + L-glutamate + ADP + phosphate + H(+)</text>
        <dbReference type="Rhea" id="RHEA:17521"/>
        <dbReference type="Rhea" id="RHEA-COMP:9681"/>
        <dbReference type="Rhea" id="RHEA-COMP:9684"/>
        <dbReference type="ChEBI" id="CHEBI:15377"/>
        <dbReference type="ChEBI" id="CHEBI:15378"/>
        <dbReference type="ChEBI" id="CHEBI:29985"/>
        <dbReference type="ChEBI" id="CHEBI:30616"/>
        <dbReference type="ChEBI" id="CHEBI:43474"/>
        <dbReference type="ChEBI" id="CHEBI:58359"/>
        <dbReference type="ChEBI" id="CHEBI:78520"/>
        <dbReference type="ChEBI" id="CHEBI:78521"/>
        <dbReference type="ChEBI" id="CHEBI:456216"/>
        <dbReference type="EC" id="6.3.5.7"/>
    </reaction>
</comment>
<dbReference type="Proteomes" id="UP000190449">
    <property type="component" value="Unassembled WGS sequence"/>
</dbReference>
<protein>
    <recommendedName>
        <fullName evidence="4 10">Glutamyl-tRNA(Gln) amidotransferase subunit A</fullName>
        <shortName evidence="10">Glu-ADT subunit A</shortName>
        <ecNumber evidence="3 10">6.3.5.7</ecNumber>
    </recommendedName>
</protein>
<evidence type="ECO:0000256" key="1">
    <source>
        <dbReference type="ARBA" id="ARBA00008069"/>
    </source>
</evidence>
<reference evidence="13 15" key="3">
    <citation type="submission" date="2017-02" db="EMBL/GenBank/DDBJ databases">
        <authorList>
            <person name="Peterson S.W."/>
        </authorList>
    </citation>
    <scope>NUCLEOTIDE SEQUENCE [LARGE SCALE GENOMIC DNA]</scope>
    <source>
        <strain evidence="13 15">ATCC 43854</strain>
    </source>
</reference>
<dbReference type="Pfam" id="PF01425">
    <property type="entry name" value="Amidase"/>
    <property type="match status" value="1"/>
</dbReference>
<accession>A0A1M6Z0W0</accession>
<reference evidence="12" key="2">
    <citation type="submission" date="2016-11" db="EMBL/GenBank/DDBJ databases">
        <authorList>
            <person name="Jaros S."/>
            <person name="Januszkiewicz K."/>
            <person name="Wedrychowicz H."/>
        </authorList>
    </citation>
    <scope>NUCLEOTIDE SEQUENCE [LARGE SCALE GENOMIC DNA]</scope>
    <source>
        <strain evidence="12">UWOS</strain>
    </source>
</reference>
<gene>
    <name evidence="10" type="primary">gatA</name>
    <name evidence="13" type="ORF">SAMN02745108_02354</name>
    <name evidence="12" type="ORF">SAMN05720469_1516</name>
</gene>
<dbReference type="RefSeq" id="WP_078777085.1">
    <property type="nucleotide sequence ID" value="NZ_FRAW01000051.1"/>
</dbReference>
<dbReference type="PANTHER" id="PTHR11895:SF151">
    <property type="entry name" value="GLUTAMYL-TRNA(GLN) AMIDOTRANSFERASE SUBUNIT A"/>
    <property type="match status" value="1"/>
</dbReference>
<name>A0A1M6Z0W0_9BACT</name>
<evidence type="ECO:0000256" key="3">
    <source>
        <dbReference type="ARBA" id="ARBA00012739"/>
    </source>
</evidence>
<dbReference type="SUPFAM" id="SSF75304">
    <property type="entry name" value="Amidase signature (AS) enzymes"/>
    <property type="match status" value="1"/>
</dbReference>
<accession>A0A1T4QNH3</accession>
<dbReference type="GO" id="GO:0005524">
    <property type="term" value="F:ATP binding"/>
    <property type="evidence" value="ECO:0007669"/>
    <property type="project" value="UniProtKB-KW"/>
</dbReference>
<dbReference type="GO" id="GO:0030956">
    <property type="term" value="C:glutamyl-tRNA(Gln) amidotransferase complex"/>
    <property type="evidence" value="ECO:0007669"/>
    <property type="project" value="InterPro"/>
</dbReference>
<dbReference type="GO" id="GO:0050567">
    <property type="term" value="F:glutaminyl-tRNA synthase (glutamine-hydrolyzing) activity"/>
    <property type="evidence" value="ECO:0007669"/>
    <property type="project" value="UniProtKB-UniRule"/>
</dbReference>
<dbReference type="InterPro" id="IPR036928">
    <property type="entry name" value="AS_sf"/>
</dbReference>
<comment type="subunit">
    <text evidence="2 10">Heterotrimer of A, B and C subunits.</text>
</comment>
<dbReference type="PROSITE" id="PS00571">
    <property type="entry name" value="AMIDASES"/>
    <property type="match status" value="1"/>
</dbReference>
<evidence type="ECO:0000313" key="13">
    <source>
        <dbReference type="EMBL" id="SKA05322.1"/>
    </source>
</evidence>
<dbReference type="AlphaFoldDB" id="A0A1M6Z0W0"/>
<evidence type="ECO:0000256" key="7">
    <source>
        <dbReference type="ARBA" id="ARBA00022840"/>
    </source>
</evidence>
<evidence type="ECO:0000256" key="4">
    <source>
        <dbReference type="ARBA" id="ARBA00014428"/>
    </source>
</evidence>
<keyword evidence="12" id="KW-0808">Transferase</keyword>
<dbReference type="HAMAP" id="MF_00120">
    <property type="entry name" value="GatA"/>
    <property type="match status" value="1"/>
</dbReference>
<keyword evidence="7 10" id="KW-0067">ATP-binding</keyword>
<comment type="similarity">
    <text evidence="1 10">Belongs to the amidase family. GatA subfamily.</text>
</comment>
<keyword evidence="8 10" id="KW-0648">Protein biosynthesis</keyword>
<dbReference type="GO" id="GO:0016740">
    <property type="term" value="F:transferase activity"/>
    <property type="evidence" value="ECO:0007669"/>
    <property type="project" value="UniProtKB-KW"/>
</dbReference>
<keyword evidence="5 10" id="KW-0436">Ligase</keyword>
<organism evidence="12 14">
    <name type="scientific">Fibrobacter intestinalis</name>
    <dbReference type="NCBI Taxonomy" id="28122"/>
    <lineage>
        <taxon>Bacteria</taxon>
        <taxon>Pseudomonadati</taxon>
        <taxon>Fibrobacterota</taxon>
        <taxon>Fibrobacteria</taxon>
        <taxon>Fibrobacterales</taxon>
        <taxon>Fibrobacteraceae</taxon>
        <taxon>Fibrobacter</taxon>
    </lineage>
</organism>
<dbReference type="EMBL" id="FRAW01000051">
    <property type="protein sequence ID" value="SHL24138.1"/>
    <property type="molecule type" value="Genomic_DNA"/>
</dbReference>
<dbReference type="InterPro" id="IPR020556">
    <property type="entry name" value="Amidase_CS"/>
</dbReference>
<evidence type="ECO:0000313" key="12">
    <source>
        <dbReference type="EMBL" id="SHL24138.1"/>
    </source>
</evidence>
<dbReference type="GO" id="GO:0006412">
    <property type="term" value="P:translation"/>
    <property type="evidence" value="ECO:0007669"/>
    <property type="project" value="UniProtKB-UniRule"/>
</dbReference>
<evidence type="ECO:0000256" key="6">
    <source>
        <dbReference type="ARBA" id="ARBA00022741"/>
    </source>
</evidence>
<dbReference type="Proteomes" id="UP000184275">
    <property type="component" value="Unassembled WGS sequence"/>
</dbReference>
<dbReference type="EMBL" id="FUWU01000051">
    <property type="protein sequence ID" value="SKA05322.1"/>
    <property type="molecule type" value="Genomic_DNA"/>
</dbReference>
<proteinExistence type="inferred from homology"/>
<dbReference type="NCBIfam" id="TIGR00132">
    <property type="entry name" value="gatA"/>
    <property type="match status" value="1"/>
</dbReference>
<feature type="active site" description="Charge relay system" evidence="10">
    <location>
        <position position="74"/>
    </location>
</feature>
<evidence type="ECO:0000256" key="8">
    <source>
        <dbReference type="ARBA" id="ARBA00022917"/>
    </source>
</evidence>
<evidence type="ECO:0000313" key="14">
    <source>
        <dbReference type="Proteomes" id="UP000184275"/>
    </source>
</evidence>
<dbReference type="InterPro" id="IPR000120">
    <property type="entry name" value="Amidase"/>
</dbReference>
<evidence type="ECO:0000256" key="5">
    <source>
        <dbReference type="ARBA" id="ARBA00022598"/>
    </source>
</evidence>
<feature type="active site" description="Acyl-ester intermediate" evidence="10">
    <location>
        <position position="173"/>
    </location>
</feature>
<dbReference type="STRING" id="28122.SAMN02745108_02354"/>
<keyword evidence="14" id="KW-1185">Reference proteome</keyword>
<feature type="domain" description="Amidase" evidence="11">
    <location>
        <begin position="22"/>
        <end position="461"/>
    </location>
</feature>
<keyword evidence="6 10" id="KW-0547">Nucleotide-binding</keyword>
<dbReference type="Gene3D" id="3.90.1300.10">
    <property type="entry name" value="Amidase signature (AS) domain"/>
    <property type="match status" value="1"/>
</dbReference>